<dbReference type="EMBL" id="AVOT02083961">
    <property type="protein sequence ID" value="MBW0569199.1"/>
    <property type="molecule type" value="Genomic_DNA"/>
</dbReference>
<evidence type="ECO:0000313" key="1">
    <source>
        <dbReference type="EMBL" id="MBW0569199.1"/>
    </source>
</evidence>
<organism evidence="1 2">
    <name type="scientific">Austropuccinia psidii MF-1</name>
    <dbReference type="NCBI Taxonomy" id="1389203"/>
    <lineage>
        <taxon>Eukaryota</taxon>
        <taxon>Fungi</taxon>
        <taxon>Dikarya</taxon>
        <taxon>Basidiomycota</taxon>
        <taxon>Pucciniomycotina</taxon>
        <taxon>Pucciniomycetes</taxon>
        <taxon>Pucciniales</taxon>
        <taxon>Sphaerophragmiaceae</taxon>
        <taxon>Austropuccinia</taxon>
    </lineage>
</organism>
<evidence type="ECO:0000313" key="2">
    <source>
        <dbReference type="Proteomes" id="UP000765509"/>
    </source>
</evidence>
<proteinExistence type="predicted"/>
<sequence length="115" mass="12835">MHPQQVISRQLSHAWKTFYCHSSDRLISWLGGQLDCRCSPTCAWKPDANQCGFASASSALEKSRPMIVWGSPTPGHFLHVLKRPAQVVVPGLQLKNPLGGWPLLPEFCTCVRQRP</sequence>
<reference evidence="1" key="1">
    <citation type="submission" date="2021-03" db="EMBL/GenBank/DDBJ databases">
        <title>Draft genome sequence of rust myrtle Austropuccinia psidii MF-1, a brazilian biotype.</title>
        <authorList>
            <person name="Quecine M.C."/>
            <person name="Pachon D.M.R."/>
            <person name="Bonatelli M.L."/>
            <person name="Correr F.H."/>
            <person name="Franceschini L.M."/>
            <person name="Leite T.F."/>
            <person name="Margarido G.R.A."/>
            <person name="Almeida C.A."/>
            <person name="Ferrarezi J.A."/>
            <person name="Labate C.A."/>
        </authorList>
    </citation>
    <scope>NUCLEOTIDE SEQUENCE</scope>
    <source>
        <strain evidence="1">MF-1</strain>
    </source>
</reference>
<name>A0A9Q3JX14_9BASI</name>
<accession>A0A9Q3JX14</accession>
<protein>
    <submittedName>
        <fullName evidence="1">Uncharacterized protein</fullName>
    </submittedName>
</protein>
<keyword evidence="2" id="KW-1185">Reference proteome</keyword>
<dbReference type="AlphaFoldDB" id="A0A9Q3JX14"/>
<comment type="caution">
    <text evidence="1">The sequence shown here is derived from an EMBL/GenBank/DDBJ whole genome shotgun (WGS) entry which is preliminary data.</text>
</comment>
<dbReference type="Proteomes" id="UP000765509">
    <property type="component" value="Unassembled WGS sequence"/>
</dbReference>
<gene>
    <name evidence="1" type="ORF">O181_108914</name>
</gene>